<name>A0ABR9UHH7_9CYAN</name>
<dbReference type="RefSeq" id="WP_193871297.1">
    <property type="nucleotide sequence ID" value="NZ_JADEWU010000073.1"/>
</dbReference>
<keyword evidence="3" id="KW-1185">Reference proteome</keyword>
<gene>
    <name evidence="2" type="ORF">IQ236_22170</name>
</gene>
<dbReference type="Proteomes" id="UP000640725">
    <property type="component" value="Unassembled WGS sequence"/>
</dbReference>
<dbReference type="EMBL" id="JADEWU010000073">
    <property type="protein sequence ID" value="MBE9145900.1"/>
    <property type="molecule type" value="Genomic_DNA"/>
</dbReference>
<protein>
    <submittedName>
        <fullName evidence="2">Type II toxin-antitoxin system RelE/ParE family toxin</fullName>
    </submittedName>
</protein>
<feature type="compositionally biased region" description="Basic and acidic residues" evidence="1">
    <location>
        <begin position="89"/>
        <end position="98"/>
    </location>
</feature>
<organism evidence="2 3">
    <name type="scientific">Planktothrix mougeotii LEGE 06226</name>
    <dbReference type="NCBI Taxonomy" id="1828728"/>
    <lineage>
        <taxon>Bacteria</taxon>
        <taxon>Bacillati</taxon>
        <taxon>Cyanobacteriota</taxon>
        <taxon>Cyanophyceae</taxon>
        <taxon>Oscillatoriophycideae</taxon>
        <taxon>Oscillatoriales</taxon>
        <taxon>Microcoleaceae</taxon>
        <taxon>Planktothrix</taxon>
    </lineage>
</organism>
<evidence type="ECO:0000256" key="1">
    <source>
        <dbReference type="SAM" id="MobiDB-lite"/>
    </source>
</evidence>
<sequence length="113" mass="13180">MREINYYKTASGNCPVQKFIDSLSPKQQDKIFYVFGIIEDDEVVSGKFLKPLINNLWEIKVGANGFRFIYFLEPNNLMILTNGFAKKTGETPLPEKKLAKQRRKDYLKRKESK</sequence>
<evidence type="ECO:0000313" key="3">
    <source>
        <dbReference type="Proteomes" id="UP000640725"/>
    </source>
</evidence>
<comment type="caution">
    <text evidence="2">The sequence shown here is derived from an EMBL/GenBank/DDBJ whole genome shotgun (WGS) entry which is preliminary data.</text>
</comment>
<dbReference type="InterPro" id="IPR009241">
    <property type="entry name" value="HigB-like"/>
</dbReference>
<dbReference type="SUPFAM" id="SSF143011">
    <property type="entry name" value="RelE-like"/>
    <property type="match status" value="1"/>
</dbReference>
<proteinExistence type="predicted"/>
<dbReference type="InterPro" id="IPR035093">
    <property type="entry name" value="RelE/ParE_toxin_dom_sf"/>
</dbReference>
<evidence type="ECO:0000313" key="2">
    <source>
        <dbReference type="EMBL" id="MBE9145900.1"/>
    </source>
</evidence>
<dbReference type="Pfam" id="PF05973">
    <property type="entry name" value="Gp49"/>
    <property type="match status" value="1"/>
</dbReference>
<feature type="region of interest" description="Disordered" evidence="1">
    <location>
        <begin position="89"/>
        <end position="113"/>
    </location>
</feature>
<feature type="compositionally biased region" description="Basic residues" evidence="1">
    <location>
        <begin position="99"/>
        <end position="113"/>
    </location>
</feature>
<reference evidence="2 3" key="1">
    <citation type="submission" date="2020-10" db="EMBL/GenBank/DDBJ databases">
        <authorList>
            <person name="Castelo-Branco R."/>
            <person name="Eusebio N."/>
            <person name="Adriana R."/>
            <person name="Vieira A."/>
            <person name="Brugerolle De Fraissinette N."/>
            <person name="Rezende De Castro R."/>
            <person name="Schneider M.P."/>
            <person name="Vasconcelos V."/>
            <person name="Leao P.N."/>
        </authorList>
    </citation>
    <scope>NUCLEOTIDE SEQUENCE [LARGE SCALE GENOMIC DNA]</scope>
    <source>
        <strain evidence="2 3">LEGE 06226</strain>
    </source>
</reference>
<accession>A0ABR9UHH7</accession>